<comment type="caution">
    <text evidence="1">The sequence shown here is derived from an EMBL/GenBank/DDBJ whole genome shotgun (WGS) entry which is preliminary data.</text>
</comment>
<protein>
    <submittedName>
        <fullName evidence="1">Uncharacterized protein</fullName>
    </submittedName>
</protein>
<proteinExistence type="predicted"/>
<evidence type="ECO:0000313" key="2">
    <source>
        <dbReference type="Proteomes" id="UP000049077"/>
    </source>
</evidence>
<organism evidence="1 2">
    <name type="scientific">Vibrio crassostreae</name>
    <dbReference type="NCBI Taxonomy" id="246167"/>
    <lineage>
        <taxon>Bacteria</taxon>
        <taxon>Pseudomonadati</taxon>
        <taxon>Pseudomonadota</taxon>
        <taxon>Gammaproteobacteria</taxon>
        <taxon>Vibrionales</taxon>
        <taxon>Vibrionaceae</taxon>
        <taxon>Vibrio</taxon>
    </lineage>
</organism>
<name>A0ABM9QL50_9VIBR</name>
<dbReference type="Proteomes" id="UP000049077">
    <property type="component" value="Unassembled WGS sequence"/>
</dbReference>
<accession>A0ABM9QL50</accession>
<keyword evidence="2" id="KW-1185">Reference proteome</keyword>
<sequence length="46" mass="5329">MSLSLIDMVMLLIQRKLPLAEKLSGSQDERRSLKALQWQGLWRSSD</sequence>
<dbReference type="EMBL" id="CCJX01000001">
    <property type="protein sequence ID" value="CDS94262.1"/>
    <property type="molecule type" value="Genomic_DNA"/>
</dbReference>
<evidence type="ECO:0000313" key="1">
    <source>
        <dbReference type="EMBL" id="CDS94262.1"/>
    </source>
</evidence>
<gene>
    <name evidence="1" type="ORF">VCR4J5_10003</name>
</gene>
<reference evidence="1 2" key="1">
    <citation type="submission" date="2014-06" db="EMBL/GenBank/DDBJ databases">
        <authorList>
            <person name="Le Roux F."/>
        </authorList>
    </citation>
    <scope>NUCLEOTIDE SEQUENCE [LARGE SCALE GENOMIC DNA]</scope>
    <source>
        <strain evidence="1 2">J5-4</strain>
    </source>
</reference>